<dbReference type="Pfam" id="PF00023">
    <property type="entry name" value="Ank"/>
    <property type="match status" value="1"/>
</dbReference>
<evidence type="ECO:0000313" key="1">
    <source>
        <dbReference type="EMBL" id="KAF2179894.1"/>
    </source>
</evidence>
<dbReference type="Proteomes" id="UP000800200">
    <property type="component" value="Unassembled WGS sequence"/>
</dbReference>
<dbReference type="EMBL" id="ML994662">
    <property type="protein sequence ID" value="KAF2179894.1"/>
    <property type="molecule type" value="Genomic_DNA"/>
</dbReference>
<keyword evidence="2" id="KW-1185">Reference proteome</keyword>
<dbReference type="InterPro" id="IPR002110">
    <property type="entry name" value="Ankyrin_rpt"/>
</dbReference>
<gene>
    <name evidence="1" type="ORF">K469DRAFT_753758</name>
</gene>
<accession>A0A6A6DK52</accession>
<protein>
    <submittedName>
        <fullName evidence="1">Uncharacterized protein</fullName>
    </submittedName>
</protein>
<dbReference type="Gene3D" id="1.25.40.20">
    <property type="entry name" value="Ankyrin repeat-containing domain"/>
    <property type="match status" value="1"/>
</dbReference>
<sequence length="138" mass="14917">MSGSGSVKRDKGYTALHRLAMWGDVWSGHRFHHRSEELDVEAITECFALMLKTGARVHHINGRGNTALHHASDAVAVRLLLDAGDDTNAVNNAIGTDKNGNGAFLHAVGIKNIGECGQRLSERQHALGANLNLRNHHG</sequence>
<evidence type="ECO:0000313" key="2">
    <source>
        <dbReference type="Proteomes" id="UP000800200"/>
    </source>
</evidence>
<dbReference type="InterPro" id="IPR036770">
    <property type="entry name" value="Ankyrin_rpt-contain_sf"/>
</dbReference>
<name>A0A6A6DK52_9PEZI</name>
<reference evidence="1" key="1">
    <citation type="journal article" date="2020" name="Stud. Mycol.">
        <title>101 Dothideomycetes genomes: a test case for predicting lifestyles and emergence of pathogens.</title>
        <authorList>
            <person name="Haridas S."/>
            <person name="Albert R."/>
            <person name="Binder M."/>
            <person name="Bloem J."/>
            <person name="Labutti K."/>
            <person name="Salamov A."/>
            <person name="Andreopoulos B."/>
            <person name="Baker S."/>
            <person name="Barry K."/>
            <person name="Bills G."/>
            <person name="Bluhm B."/>
            <person name="Cannon C."/>
            <person name="Castanera R."/>
            <person name="Culley D."/>
            <person name="Daum C."/>
            <person name="Ezra D."/>
            <person name="Gonzalez J."/>
            <person name="Henrissat B."/>
            <person name="Kuo A."/>
            <person name="Liang C."/>
            <person name="Lipzen A."/>
            <person name="Lutzoni F."/>
            <person name="Magnuson J."/>
            <person name="Mondo S."/>
            <person name="Nolan M."/>
            <person name="Ohm R."/>
            <person name="Pangilinan J."/>
            <person name="Park H.-J."/>
            <person name="Ramirez L."/>
            <person name="Alfaro M."/>
            <person name="Sun H."/>
            <person name="Tritt A."/>
            <person name="Yoshinaga Y."/>
            <person name="Zwiers L.-H."/>
            <person name="Turgeon B."/>
            <person name="Goodwin S."/>
            <person name="Spatafora J."/>
            <person name="Crous P."/>
            <person name="Grigoriev I."/>
        </authorList>
    </citation>
    <scope>NUCLEOTIDE SEQUENCE</scope>
    <source>
        <strain evidence="1">CBS 207.26</strain>
    </source>
</reference>
<dbReference type="SUPFAM" id="SSF48403">
    <property type="entry name" value="Ankyrin repeat"/>
    <property type="match status" value="1"/>
</dbReference>
<dbReference type="AlphaFoldDB" id="A0A6A6DK52"/>
<proteinExistence type="predicted"/>
<organism evidence="1 2">
    <name type="scientific">Zopfia rhizophila CBS 207.26</name>
    <dbReference type="NCBI Taxonomy" id="1314779"/>
    <lineage>
        <taxon>Eukaryota</taxon>
        <taxon>Fungi</taxon>
        <taxon>Dikarya</taxon>
        <taxon>Ascomycota</taxon>
        <taxon>Pezizomycotina</taxon>
        <taxon>Dothideomycetes</taxon>
        <taxon>Dothideomycetes incertae sedis</taxon>
        <taxon>Zopfiaceae</taxon>
        <taxon>Zopfia</taxon>
    </lineage>
</organism>